<name>A0A857JE15_9ALTE</name>
<sequence length="440" mass="49938">MTIQLNREAVTDVIKNRPRLWVSETRQSLSQELHNRPSVQMATCSTVSHIAVRINQDQRGKEFQQLCTLCARYNAPPPESDACCYYQHFTGFEIRWERHLEFSSYTFIRKGVSEALFDSFAIEFVPQQWFDELVGELVSAVNLVLRAEPPSDGLLRQAFENYQVFGSTVASGRANVFTSFRVHSDGFSRVYIETSQLNNYQAGRLVQRLLEIETYQMMALLSLPIAKALSADVAQIEQRLVGINQSMASTKDADDGEMLSALSHLANQTEQILADISYRFSATDAYYELVCSRITQLKEQELNHKERLSEFVTRRLGPGVKTCQALTRRLDALTGRIERASGLLRTRVDLSIEQQNQKLLAAINRRGEVQLRLQQIVEGVSIVAIVYYSMSLLDYVLNALESVDLALDKILVKGISVPVLLLSTWLAMRLLLRTIKKHTH</sequence>
<dbReference type="InterPro" id="IPR021830">
    <property type="entry name" value="DUF3422"/>
</dbReference>
<proteinExistence type="predicted"/>
<dbReference type="OrthoDB" id="9767470at2"/>
<dbReference type="RefSeq" id="WP_160177867.1">
    <property type="nucleotide sequence ID" value="NZ_CP047656.1"/>
</dbReference>
<protein>
    <recommendedName>
        <fullName evidence="3">DUF3422 domain-containing protein</fullName>
    </recommendedName>
</protein>
<evidence type="ECO:0008006" key="3">
    <source>
        <dbReference type="Google" id="ProtNLM"/>
    </source>
</evidence>
<dbReference type="KEGG" id="pmes:FX988_00134"/>
<keyword evidence="2" id="KW-1185">Reference proteome</keyword>
<evidence type="ECO:0000313" key="1">
    <source>
        <dbReference type="EMBL" id="QHJ09926.1"/>
    </source>
</evidence>
<organism evidence="1 2">
    <name type="scientific">Paraglaciecola mesophila</name>
    <dbReference type="NCBI Taxonomy" id="197222"/>
    <lineage>
        <taxon>Bacteria</taxon>
        <taxon>Pseudomonadati</taxon>
        <taxon>Pseudomonadota</taxon>
        <taxon>Gammaproteobacteria</taxon>
        <taxon>Alteromonadales</taxon>
        <taxon>Alteromonadaceae</taxon>
        <taxon>Paraglaciecola</taxon>
    </lineage>
</organism>
<accession>A0A857JE15</accession>
<dbReference type="Pfam" id="PF11902">
    <property type="entry name" value="DUF3422"/>
    <property type="match status" value="1"/>
</dbReference>
<dbReference type="EMBL" id="CP047656">
    <property type="protein sequence ID" value="QHJ09926.1"/>
    <property type="molecule type" value="Genomic_DNA"/>
</dbReference>
<dbReference type="AlphaFoldDB" id="A0A857JE15"/>
<dbReference type="Proteomes" id="UP000464524">
    <property type="component" value="Chromosome"/>
</dbReference>
<evidence type="ECO:0000313" key="2">
    <source>
        <dbReference type="Proteomes" id="UP000464524"/>
    </source>
</evidence>
<gene>
    <name evidence="1" type="ORF">FX988_00134</name>
</gene>
<reference evidence="1 2" key="1">
    <citation type="submission" date="2019-12" db="EMBL/GenBank/DDBJ databases">
        <title>Genome sequencing and assembly of endphytes of Porphyra tenera.</title>
        <authorList>
            <person name="Park J.M."/>
            <person name="Shin R."/>
            <person name="Jo S.H."/>
        </authorList>
    </citation>
    <scope>NUCLEOTIDE SEQUENCE [LARGE SCALE GENOMIC DNA]</scope>
    <source>
        <strain evidence="1 2">GPM4</strain>
    </source>
</reference>